<dbReference type="Proteomes" id="UP000471633">
    <property type="component" value="Unassembled WGS sequence"/>
</dbReference>
<evidence type="ECO:0000313" key="4">
    <source>
        <dbReference type="EMBL" id="KGB34502.1"/>
    </source>
</evidence>
<dbReference type="KEGG" id="shx:MS3_00007661"/>
<organism evidence="4">
    <name type="scientific">Schistosoma haematobium</name>
    <name type="common">Blood fluke</name>
    <dbReference type="NCBI Taxonomy" id="6185"/>
    <lineage>
        <taxon>Eukaryota</taxon>
        <taxon>Metazoa</taxon>
        <taxon>Spiralia</taxon>
        <taxon>Lophotrochozoa</taxon>
        <taxon>Platyhelminthes</taxon>
        <taxon>Trematoda</taxon>
        <taxon>Digenea</taxon>
        <taxon>Strigeidida</taxon>
        <taxon>Schistosomatoidea</taxon>
        <taxon>Schistosomatidae</taxon>
        <taxon>Schistosoma</taxon>
    </lineage>
</organism>
<feature type="region of interest" description="Disordered" evidence="1">
    <location>
        <begin position="1"/>
        <end position="25"/>
    </location>
</feature>
<dbReference type="Pfam" id="PF25805">
    <property type="entry name" value="IQUB"/>
    <property type="match status" value="1"/>
</dbReference>
<dbReference type="PANTHER" id="PTHR21074">
    <property type="entry name" value="IQ AND UBIQUITIN-LIKE DOMAIN-CONTAINING PROTEIN"/>
    <property type="match status" value="1"/>
</dbReference>
<dbReference type="InterPro" id="IPR057887">
    <property type="entry name" value="IQUB_helical"/>
</dbReference>
<dbReference type="CTD" id="24590370"/>
<accession>A0A094ZKK6</accession>
<reference evidence="4" key="1">
    <citation type="journal article" date="2012" name="Nat. Genet.">
        <title>Whole-genome sequence of Schistosoma haematobium.</title>
        <authorList>
            <person name="Young N.D."/>
            <person name="Jex A.R."/>
            <person name="Li B."/>
            <person name="Liu S."/>
            <person name="Yang L."/>
            <person name="Xiong Z."/>
            <person name="Li Y."/>
            <person name="Cantacessi C."/>
            <person name="Hall R.S."/>
            <person name="Xu X."/>
            <person name="Chen F."/>
            <person name="Wu X."/>
            <person name="Zerlotini A."/>
            <person name="Oliveira G."/>
            <person name="Hofmann A."/>
            <person name="Zhang G."/>
            <person name="Fang X."/>
            <person name="Kang Y."/>
            <person name="Campbell B.E."/>
            <person name="Loukas A."/>
            <person name="Ranganathan S."/>
            <person name="Rollinson D."/>
            <person name="Rinaldi G."/>
            <person name="Brindley P.J."/>
            <person name="Yang H."/>
            <person name="Wang J."/>
            <person name="Wang J."/>
            <person name="Gasser R.B."/>
        </authorList>
    </citation>
    <scope>NUCLEOTIDE SEQUENCE [LARGE SCALE GENOMIC DNA]</scope>
</reference>
<dbReference type="EMBL" id="AMPZ03000005">
    <property type="protein sequence ID" value="KAH9583163.1"/>
    <property type="molecule type" value="Genomic_DNA"/>
</dbReference>
<sequence length="883" mass="102020">MDGTKSENEQDELENSEHYSNRDADEIYENHAVETPNVDQKDFEANAENAKHHNVSDTTVHDNILHKCIDNTKQEDIISHTSEPANVSNELASCTNMSDKKSDTDSLPINFYSEPKDSVTVHINTEYGVSLEIFLVPEKFLIMDLKILLVKDTGINHENLLLYYNGEVANTDTTLITLANENRLLYFTLSLGNAVDYFKIKLGFREVFLTSGLVIKIIGRKIAVTKDPHSQENIMLVPKKDGTNKDAENIHIHWLPYDHHKPFLGGYKNTITSCIYHNASSQTKPIQRKKLEAAQTSRDTQTYRMHHFGSMTVNQMSTQFPKPGFSVANSQDRVQTPGPYETADEYLARVLTKIIIIQKYLRRWLAKRKVARLKKIRDDYIAWEKSQSEKYKNEVARRIAHDFERRLHPKTVTDFDRLYNALELWRKEEVGKIEEKNLTEAEKKAALGLLLDEEAELISVINKHQINRSKEVAENNQSHCLKKASAPHRWISSVNGRITEVATAETIRAKELLDIYESLGLENLTHNERLDILLTLKQTVSSCSTKISKEIMGLVDREAELIMRDIPGKILSGLRQRIRNRFVQFAKSPQVNPEVGKYLTVPTNVKETNVPLLVDDIQYCISCQRYLKKNLFPLSSRANKLSQCKSCRRSDNRGRERLDLEPYQYILTELRQNETRLVEKMKRVAIENAREEELQRLERGESPRPETDAIIDGTHEETVCVNPLPFLIDKEDIRFLVDQIWESRSVLSGWTNLFDLTLTRWDINEPWSPWNTIVVTREEAEIHENLSKLKLEETYADPLINLVNQRLILGKNEFIKLYRNGFRMTKELLVNNKPKENRKNTSEICQKLTHLRTQAQIHSVQSYESPCKSPKVEISIKNKAFKT</sequence>
<reference evidence="3" key="3">
    <citation type="submission" date="2021-06" db="EMBL/GenBank/DDBJ databases">
        <title>Chromosome-level genome assembly for S. haematobium.</title>
        <authorList>
            <person name="Stroehlein A.J."/>
        </authorList>
    </citation>
    <scope>NUCLEOTIDE SEQUENCE</scope>
</reference>
<reference evidence="3" key="2">
    <citation type="journal article" date="2019" name="Gigascience">
        <title>High-quality Schistosoma haematobium genome achieved by single-molecule and long-range sequencing.</title>
        <authorList>
            <person name="Stroehlein A.J."/>
            <person name="Korhonen P.K."/>
            <person name="Chong T.M."/>
            <person name="Lim Y.L."/>
            <person name="Chan K.G."/>
            <person name="Webster B."/>
            <person name="Rollinson D."/>
            <person name="Brindley P.J."/>
            <person name="Gasser R.B."/>
            <person name="Young N.D."/>
        </authorList>
    </citation>
    <scope>NUCLEOTIDE SEQUENCE</scope>
</reference>
<evidence type="ECO:0000313" key="3">
    <source>
        <dbReference type="EMBL" id="KAH9583163.1"/>
    </source>
</evidence>
<dbReference type="InterPro" id="IPR037695">
    <property type="entry name" value="IQUB"/>
</dbReference>
<dbReference type="GO" id="GO:0031514">
    <property type="term" value="C:motile cilium"/>
    <property type="evidence" value="ECO:0007669"/>
    <property type="project" value="TreeGrafter"/>
</dbReference>
<evidence type="ECO:0000259" key="2">
    <source>
        <dbReference type="Pfam" id="PF25805"/>
    </source>
</evidence>
<feature type="compositionally biased region" description="Basic and acidic residues" evidence="1">
    <location>
        <begin position="15"/>
        <end position="25"/>
    </location>
</feature>
<dbReference type="GO" id="GO:0060271">
    <property type="term" value="P:cilium assembly"/>
    <property type="evidence" value="ECO:0007669"/>
    <property type="project" value="TreeGrafter"/>
</dbReference>
<protein>
    <submittedName>
        <fullName evidence="4">IQ and ubiquitin-like domain-containing protein</fullName>
    </submittedName>
</protein>
<dbReference type="GeneID" id="24590370"/>
<dbReference type="EMBL" id="KL250614">
    <property type="protein sequence ID" value="KGB34502.1"/>
    <property type="molecule type" value="Genomic_DNA"/>
</dbReference>
<reference evidence="3" key="4">
    <citation type="journal article" date="2022" name="PLoS Pathog.">
        <title>Chromosome-level genome of Schistosoma haematobium underpins genome-wide explorations of molecular variation.</title>
        <authorList>
            <person name="Stroehlein A.J."/>
            <person name="Korhonen P.K."/>
            <person name="Lee V.V."/>
            <person name="Ralph S.A."/>
            <person name="Mentink-Kane M."/>
            <person name="You H."/>
            <person name="McManus D.P."/>
            <person name="Tchuente L.T."/>
            <person name="Stothard J.R."/>
            <person name="Kaur P."/>
            <person name="Dudchenko O."/>
            <person name="Aiden E.L."/>
            <person name="Yang B."/>
            <person name="Yang H."/>
            <person name="Emery A.M."/>
            <person name="Webster B.L."/>
            <person name="Brindley P.J."/>
            <person name="Rollinson D."/>
            <person name="Chang B.C.H."/>
            <person name="Gasser R.B."/>
            <person name="Young N.D."/>
        </authorList>
    </citation>
    <scope>NUCLEOTIDE SEQUENCE</scope>
</reference>
<evidence type="ECO:0000256" key="1">
    <source>
        <dbReference type="SAM" id="MobiDB-lite"/>
    </source>
</evidence>
<evidence type="ECO:0000313" key="5">
    <source>
        <dbReference type="Proteomes" id="UP000471633"/>
    </source>
</evidence>
<gene>
    <name evidence="3" type="ORF">MS3_00007661</name>
    <name evidence="4" type="ORF">MS3_02708</name>
</gene>
<dbReference type="PANTHER" id="PTHR21074:SF0">
    <property type="entry name" value="IQ AND UBIQUITIN-LIKE DOMAIN-CONTAINING PROTEIN"/>
    <property type="match status" value="1"/>
</dbReference>
<dbReference type="RefSeq" id="XP_012794261.1">
    <property type="nucleotide sequence ID" value="XM_012938807.3"/>
</dbReference>
<dbReference type="STRING" id="6185.A0A094ZKK6"/>
<keyword evidence="5" id="KW-1185">Reference proteome</keyword>
<name>A0A094ZKK6_SCHHA</name>
<proteinExistence type="predicted"/>
<feature type="domain" description="IQ motif and ubiquitin-like" evidence="2">
    <location>
        <begin position="471"/>
        <end position="608"/>
    </location>
</feature>
<dbReference type="GO" id="GO:0030317">
    <property type="term" value="P:flagellated sperm motility"/>
    <property type="evidence" value="ECO:0007669"/>
    <property type="project" value="TreeGrafter"/>
</dbReference>
<dbReference type="AlphaFoldDB" id="A0A094ZKK6"/>
<dbReference type="GO" id="GO:0001669">
    <property type="term" value="C:acrosomal vesicle"/>
    <property type="evidence" value="ECO:0007669"/>
    <property type="project" value="TreeGrafter"/>
</dbReference>